<keyword evidence="5" id="KW-0804">Transcription</keyword>
<feature type="compositionally biased region" description="Polar residues" evidence="8">
    <location>
        <begin position="594"/>
        <end position="607"/>
    </location>
</feature>
<keyword evidence="3" id="KW-0805">Transcription regulation</keyword>
<dbReference type="InterPro" id="IPR000232">
    <property type="entry name" value="HSF_DNA-bd"/>
</dbReference>
<feature type="domain" description="HSF-type DNA-binding" evidence="9">
    <location>
        <begin position="52"/>
        <end position="76"/>
    </location>
</feature>
<dbReference type="InterPro" id="IPR036390">
    <property type="entry name" value="WH_DNA-bd_sf"/>
</dbReference>
<protein>
    <recommendedName>
        <fullName evidence="9">HSF-type DNA-binding domain-containing protein</fullName>
    </recommendedName>
</protein>
<sequence>MFSGPESTTVTAFVAKLWQMVCDPKYDDLISWCDKGNSFVIKDQTRFCSELLPMFYKHNNMASFIRQLNKYGFRKVNSSVTSSSLKGDVSDFEFSHPHFIKDCPFLLDQIKRKVSSARDISEFKSDQGLLTKLLLEVQQLHQKQSSFDSRISSMKAENDALWREHSILRQKHQKQQKIVNRLIHFLLSLVHQTRGVNVKRRNMPLMLKDGTCLSIEGLDTTKDRHYTTASPVICELVSDNVFNQTKSQLLSNSQKNIDVIIQSPTEEGTLLTNQLDNTDQILLEVPTSSAIPLSLEDVPTIVLESNKPHNKRSLALLSDKHIAKVQKITPTAGSSKISATTSSIEPNLINIKPITQKGEDKVLLKKSGSKFSIKGVKKKPMKSSRNNKITIEDIDLLNNDSNNDRLLKEDPADHLKLDSDVKLESDVASVNLFSDDIDYPLESNSLLSSDPIILSPSGTDITSTFTEEPGQEKNTTNSLVLSENNATLTKQDVENHIDLMQSDIEALKEILHGEGLSLDASAIMGLFNGDDPITLNMPEAGKDVDNLNPSPVGNELVSYSSPSLIDFADGFDEDESISGSPSSFIDEISSTLNTPQVSYGDFSSPSPSKRYMK</sequence>
<organism evidence="10 11">
    <name type="scientific">Nezara viridula</name>
    <name type="common">Southern green stink bug</name>
    <name type="synonym">Cimex viridulus</name>
    <dbReference type="NCBI Taxonomy" id="85310"/>
    <lineage>
        <taxon>Eukaryota</taxon>
        <taxon>Metazoa</taxon>
        <taxon>Ecdysozoa</taxon>
        <taxon>Arthropoda</taxon>
        <taxon>Hexapoda</taxon>
        <taxon>Insecta</taxon>
        <taxon>Pterygota</taxon>
        <taxon>Neoptera</taxon>
        <taxon>Paraneoptera</taxon>
        <taxon>Hemiptera</taxon>
        <taxon>Heteroptera</taxon>
        <taxon>Panheteroptera</taxon>
        <taxon>Pentatomomorpha</taxon>
        <taxon>Pentatomoidea</taxon>
        <taxon>Pentatomidae</taxon>
        <taxon>Pentatominae</taxon>
        <taxon>Nezara</taxon>
    </lineage>
</organism>
<evidence type="ECO:0000256" key="5">
    <source>
        <dbReference type="ARBA" id="ARBA00023163"/>
    </source>
</evidence>
<dbReference type="GO" id="GO:0043565">
    <property type="term" value="F:sequence-specific DNA binding"/>
    <property type="evidence" value="ECO:0007669"/>
    <property type="project" value="InterPro"/>
</dbReference>
<dbReference type="PRINTS" id="PR00056">
    <property type="entry name" value="HSFDOMAIN"/>
</dbReference>
<evidence type="ECO:0000313" key="10">
    <source>
        <dbReference type="EMBL" id="CAH1399091.1"/>
    </source>
</evidence>
<evidence type="ECO:0000256" key="3">
    <source>
        <dbReference type="ARBA" id="ARBA00023015"/>
    </source>
</evidence>
<keyword evidence="4" id="KW-0238">DNA-binding</keyword>
<dbReference type="PROSITE" id="PS00434">
    <property type="entry name" value="HSF_DOMAIN"/>
    <property type="match status" value="1"/>
</dbReference>
<dbReference type="SMART" id="SM00415">
    <property type="entry name" value="HSF"/>
    <property type="match status" value="1"/>
</dbReference>
<evidence type="ECO:0000256" key="6">
    <source>
        <dbReference type="ARBA" id="ARBA00023242"/>
    </source>
</evidence>
<dbReference type="GO" id="GO:0003700">
    <property type="term" value="F:DNA-binding transcription factor activity"/>
    <property type="evidence" value="ECO:0007669"/>
    <property type="project" value="InterPro"/>
</dbReference>
<comment type="subcellular location">
    <subcellularLocation>
        <location evidence="1">Nucleus</location>
    </subcellularLocation>
</comment>
<evidence type="ECO:0000256" key="2">
    <source>
        <dbReference type="ARBA" id="ARBA00006403"/>
    </source>
</evidence>
<evidence type="ECO:0000313" key="11">
    <source>
        <dbReference type="Proteomes" id="UP001152798"/>
    </source>
</evidence>
<dbReference type="Pfam" id="PF00447">
    <property type="entry name" value="HSF_DNA-bind"/>
    <property type="match status" value="1"/>
</dbReference>
<dbReference type="Gene3D" id="1.10.10.10">
    <property type="entry name" value="Winged helix-like DNA-binding domain superfamily/Winged helix DNA-binding domain"/>
    <property type="match status" value="1"/>
</dbReference>
<feature type="region of interest" description="Disordered" evidence="8">
    <location>
        <begin position="594"/>
        <end position="613"/>
    </location>
</feature>
<dbReference type="SUPFAM" id="SSF46785">
    <property type="entry name" value="Winged helix' DNA-binding domain"/>
    <property type="match status" value="1"/>
</dbReference>
<comment type="similarity">
    <text evidence="2 7">Belongs to the HSF family.</text>
</comment>
<dbReference type="OrthoDB" id="60033at2759"/>
<proteinExistence type="inferred from homology"/>
<name>A0A9P0HBS3_NEZVI</name>
<evidence type="ECO:0000259" key="9">
    <source>
        <dbReference type="PROSITE" id="PS00434"/>
    </source>
</evidence>
<dbReference type="InterPro" id="IPR036388">
    <property type="entry name" value="WH-like_DNA-bd_sf"/>
</dbReference>
<evidence type="ECO:0000256" key="8">
    <source>
        <dbReference type="SAM" id="MobiDB-lite"/>
    </source>
</evidence>
<dbReference type="PANTHER" id="PTHR10015">
    <property type="entry name" value="HEAT SHOCK TRANSCRIPTION FACTOR"/>
    <property type="match status" value="1"/>
</dbReference>
<evidence type="ECO:0000256" key="7">
    <source>
        <dbReference type="RuleBase" id="RU004020"/>
    </source>
</evidence>
<keyword evidence="11" id="KW-1185">Reference proteome</keyword>
<dbReference type="EMBL" id="OV725080">
    <property type="protein sequence ID" value="CAH1399091.1"/>
    <property type="molecule type" value="Genomic_DNA"/>
</dbReference>
<dbReference type="FunFam" id="1.10.10.10:FF:000027">
    <property type="entry name" value="Heat shock transcription factor 1"/>
    <property type="match status" value="1"/>
</dbReference>
<dbReference type="PANTHER" id="PTHR10015:SF427">
    <property type="entry name" value="HEAT SHOCK FACTOR PROTEIN"/>
    <property type="match status" value="1"/>
</dbReference>
<keyword evidence="6" id="KW-0539">Nucleus</keyword>
<reference evidence="10" key="1">
    <citation type="submission" date="2022-01" db="EMBL/GenBank/DDBJ databases">
        <authorList>
            <person name="King R."/>
        </authorList>
    </citation>
    <scope>NUCLEOTIDE SEQUENCE</scope>
</reference>
<accession>A0A9P0HBS3</accession>
<evidence type="ECO:0000256" key="1">
    <source>
        <dbReference type="ARBA" id="ARBA00004123"/>
    </source>
</evidence>
<dbReference type="AlphaFoldDB" id="A0A9P0HBS3"/>
<evidence type="ECO:0000256" key="4">
    <source>
        <dbReference type="ARBA" id="ARBA00023125"/>
    </source>
</evidence>
<gene>
    <name evidence="10" type="ORF">NEZAVI_LOCUS8616</name>
</gene>
<dbReference type="GO" id="GO:0005634">
    <property type="term" value="C:nucleus"/>
    <property type="evidence" value="ECO:0007669"/>
    <property type="project" value="UniProtKB-SubCell"/>
</dbReference>
<dbReference type="Proteomes" id="UP001152798">
    <property type="component" value="Chromosome 4"/>
</dbReference>